<proteinExistence type="predicted"/>
<accession>A0A9P4JK46</accession>
<dbReference type="InterPro" id="IPR007867">
    <property type="entry name" value="GMC_OxRtase_C"/>
</dbReference>
<dbReference type="EMBL" id="ML994000">
    <property type="protein sequence ID" value="KAF2200896.1"/>
    <property type="molecule type" value="Genomic_DNA"/>
</dbReference>
<dbReference type="OrthoDB" id="269227at2759"/>
<name>A0A9P4JK46_9PLEO</name>
<comment type="caution">
    <text evidence="2">The sequence shown here is derived from an EMBL/GenBank/DDBJ whole genome shotgun (WGS) entry which is preliminary data.</text>
</comment>
<dbReference type="Proteomes" id="UP000799536">
    <property type="component" value="Unassembled WGS sequence"/>
</dbReference>
<gene>
    <name evidence="2" type="ORF">GQ43DRAFT_372748</name>
</gene>
<keyword evidence="3" id="KW-1185">Reference proteome</keyword>
<feature type="domain" description="Glucose-methanol-choline oxidoreductase C-terminal" evidence="1">
    <location>
        <begin position="17"/>
        <end position="65"/>
    </location>
</feature>
<dbReference type="Gene3D" id="3.30.410.40">
    <property type="match status" value="1"/>
</dbReference>
<protein>
    <recommendedName>
        <fullName evidence="1">Glucose-methanol-choline oxidoreductase C-terminal domain-containing protein</fullName>
    </recommendedName>
</protein>
<organism evidence="2 3">
    <name type="scientific">Delitschia confertaspora ATCC 74209</name>
    <dbReference type="NCBI Taxonomy" id="1513339"/>
    <lineage>
        <taxon>Eukaryota</taxon>
        <taxon>Fungi</taxon>
        <taxon>Dikarya</taxon>
        <taxon>Ascomycota</taxon>
        <taxon>Pezizomycotina</taxon>
        <taxon>Dothideomycetes</taxon>
        <taxon>Pleosporomycetidae</taxon>
        <taxon>Pleosporales</taxon>
        <taxon>Delitschiaceae</taxon>
        <taxon>Delitschia</taxon>
    </lineage>
</organism>
<reference evidence="2" key="1">
    <citation type="journal article" date="2020" name="Stud. Mycol.">
        <title>101 Dothideomycetes genomes: a test case for predicting lifestyles and emergence of pathogens.</title>
        <authorList>
            <person name="Haridas S."/>
            <person name="Albert R."/>
            <person name="Binder M."/>
            <person name="Bloem J."/>
            <person name="Labutti K."/>
            <person name="Salamov A."/>
            <person name="Andreopoulos B."/>
            <person name="Baker S."/>
            <person name="Barry K."/>
            <person name="Bills G."/>
            <person name="Bluhm B."/>
            <person name="Cannon C."/>
            <person name="Castanera R."/>
            <person name="Culley D."/>
            <person name="Daum C."/>
            <person name="Ezra D."/>
            <person name="Gonzalez J."/>
            <person name="Henrissat B."/>
            <person name="Kuo A."/>
            <person name="Liang C."/>
            <person name="Lipzen A."/>
            <person name="Lutzoni F."/>
            <person name="Magnuson J."/>
            <person name="Mondo S."/>
            <person name="Nolan M."/>
            <person name="Ohm R."/>
            <person name="Pangilinan J."/>
            <person name="Park H.-J."/>
            <person name="Ramirez L."/>
            <person name="Alfaro M."/>
            <person name="Sun H."/>
            <person name="Tritt A."/>
            <person name="Yoshinaga Y."/>
            <person name="Zwiers L.-H."/>
            <person name="Turgeon B."/>
            <person name="Goodwin S."/>
            <person name="Spatafora J."/>
            <person name="Crous P."/>
            <person name="Grigoriev I."/>
        </authorList>
    </citation>
    <scope>NUCLEOTIDE SEQUENCE</scope>
    <source>
        <strain evidence="2">ATCC 74209</strain>
    </source>
</reference>
<dbReference type="GO" id="GO:0016614">
    <property type="term" value="F:oxidoreductase activity, acting on CH-OH group of donors"/>
    <property type="evidence" value="ECO:0007669"/>
    <property type="project" value="InterPro"/>
</dbReference>
<evidence type="ECO:0000313" key="3">
    <source>
        <dbReference type="Proteomes" id="UP000799536"/>
    </source>
</evidence>
<sequence>LMFETPEGKELNAGEHVPAGFERLRLDSPDELIDKRIKLGAISVYHPASTAAMGKVVDGSLMVVGA</sequence>
<dbReference type="Gene3D" id="3.50.50.60">
    <property type="entry name" value="FAD/NAD(P)-binding domain"/>
    <property type="match status" value="1"/>
</dbReference>
<dbReference type="InterPro" id="IPR036188">
    <property type="entry name" value="FAD/NAD-bd_sf"/>
</dbReference>
<feature type="non-terminal residue" evidence="2">
    <location>
        <position position="1"/>
    </location>
</feature>
<evidence type="ECO:0000259" key="1">
    <source>
        <dbReference type="Pfam" id="PF05199"/>
    </source>
</evidence>
<dbReference type="AlphaFoldDB" id="A0A9P4JK46"/>
<dbReference type="Pfam" id="PF05199">
    <property type="entry name" value="GMC_oxred_C"/>
    <property type="match status" value="1"/>
</dbReference>
<evidence type="ECO:0000313" key="2">
    <source>
        <dbReference type="EMBL" id="KAF2200896.1"/>
    </source>
</evidence>